<dbReference type="VEuPathDB" id="VectorBase:ISCI023800"/>
<accession>B7QHK2</accession>
<sequence length="235" mass="24150">MIYFTFFLGAFLIIPQPSAAADAGCINGTLQNVLGLGACVGDAGNLCIEDSKGIVTLVEKLVESISSLNLPTQLHVAGALVQFILRRNNLGLVADLLDLLCGTVTGALSGLLNILGLGGLLNALGGVVNCTILEVTDEITCSGVVVINLPSALNAGECLGLTLSACDGDTPLTVPKGIFDALTCILENLSESDLDDTVKGLLCSVINLLKNSLGGLGDLTEPLMKLVSRLVGQRC</sequence>
<dbReference type="EMBL" id="ABJB010512293">
    <property type="status" value="NOT_ANNOTATED_CDS"/>
    <property type="molecule type" value="Genomic_DNA"/>
</dbReference>
<name>B7QHK2_IXOSC</name>
<dbReference type="OrthoDB" id="6493022at2759"/>
<keyword evidence="1" id="KW-0732">Signal</keyword>
<evidence type="ECO:0000313" key="2">
    <source>
        <dbReference type="EMBL" id="EEC18324.1"/>
    </source>
</evidence>
<dbReference type="InParanoid" id="B7QHK2"/>
<proteinExistence type="predicted"/>
<keyword evidence="4" id="KW-1185">Reference proteome</keyword>
<organism>
    <name type="scientific">Ixodes scapularis</name>
    <name type="common">Black-legged tick</name>
    <name type="synonym">Deer tick</name>
    <dbReference type="NCBI Taxonomy" id="6945"/>
    <lineage>
        <taxon>Eukaryota</taxon>
        <taxon>Metazoa</taxon>
        <taxon>Ecdysozoa</taxon>
        <taxon>Arthropoda</taxon>
        <taxon>Chelicerata</taxon>
        <taxon>Arachnida</taxon>
        <taxon>Acari</taxon>
        <taxon>Parasitiformes</taxon>
        <taxon>Ixodida</taxon>
        <taxon>Ixodoidea</taxon>
        <taxon>Ixodidae</taxon>
        <taxon>Ixodinae</taxon>
        <taxon>Ixodes</taxon>
    </lineage>
</organism>
<reference evidence="2 4" key="1">
    <citation type="submission" date="2008-03" db="EMBL/GenBank/DDBJ databases">
        <title>Annotation of Ixodes scapularis.</title>
        <authorList>
            <consortium name="Ixodes scapularis Genome Project Consortium"/>
            <person name="Caler E."/>
            <person name="Hannick L.I."/>
            <person name="Bidwell S."/>
            <person name="Joardar V."/>
            <person name="Thiagarajan M."/>
            <person name="Amedeo P."/>
            <person name="Galinsky K.J."/>
            <person name="Schobel S."/>
            <person name="Inman J."/>
            <person name="Hostetler J."/>
            <person name="Miller J."/>
            <person name="Hammond M."/>
            <person name="Megy K."/>
            <person name="Lawson D."/>
            <person name="Kodira C."/>
            <person name="Sutton G."/>
            <person name="Meyer J."/>
            <person name="Hill C.A."/>
            <person name="Birren B."/>
            <person name="Nene V."/>
            <person name="Collins F."/>
            <person name="Alarcon-Chaidez F."/>
            <person name="Wikel S."/>
            <person name="Strausberg R."/>
        </authorList>
    </citation>
    <scope>NUCLEOTIDE SEQUENCE [LARGE SCALE GENOMIC DNA]</scope>
    <source>
        <strain evidence="4">Wikel</strain>
        <strain evidence="2">Wikel colony</strain>
    </source>
</reference>
<dbReference type="AlphaFoldDB" id="B7QHK2"/>
<dbReference type="HOGENOM" id="CLU_106444_0_0_1"/>
<evidence type="ECO:0000256" key="1">
    <source>
        <dbReference type="SAM" id="SignalP"/>
    </source>
</evidence>
<protein>
    <submittedName>
        <fullName evidence="2 3">Secreted protein, putative</fullName>
    </submittedName>
</protein>
<dbReference type="VEuPathDB" id="VectorBase:ISCW023800"/>
<dbReference type="PaxDb" id="6945-B7QHK2"/>
<dbReference type="EnsemblMetazoa" id="ISCW023800-RA">
    <property type="protein sequence ID" value="ISCW023800-PA"/>
    <property type="gene ID" value="ISCW023800"/>
</dbReference>
<evidence type="ECO:0000313" key="3">
    <source>
        <dbReference type="EnsemblMetazoa" id="ISCW023800-PA"/>
    </source>
</evidence>
<feature type="signal peptide" evidence="1">
    <location>
        <begin position="1"/>
        <end position="20"/>
    </location>
</feature>
<dbReference type="EMBL" id="DS940066">
    <property type="protein sequence ID" value="EEC18324.1"/>
    <property type="molecule type" value="Genomic_DNA"/>
</dbReference>
<feature type="chain" id="PRO_5010826949" evidence="1">
    <location>
        <begin position="21"/>
        <end position="235"/>
    </location>
</feature>
<gene>
    <name evidence="2" type="ORF">IscW_ISCW023800</name>
</gene>
<dbReference type="Proteomes" id="UP000001555">
    <property type="component" value="Unassembled WGS sequence"/>
</dbReference>
<dbReference type="EMBL" id="ABJB010626166">
    <property type="status" value="NOT_ANNOTATED_CDS"/>
    <property type="molecule type" value="Genomic_DNA"/>
</dbReference>
<dbReference type="VEuPathDB" id="VectorBase:ISCP_012136"/>
<evidence type="ECO:0000313" key="4">
    <source>
        <dbReference type="Proteomes" id="UP000001555"/>
    </source>
</evidence>
<reference evidence="3" key="2">
    <citation type="submission" date="2020-05" db="UniProtKB">
        <authorList>
            <consortium name="EnsemblMetazoa"/>
        </authorList>
    </citation>
    <scope>IDENTIFICATION</scope>
    <source>
        <strain evidence="3">wikel</strain>
    </source>
</reference>